<evidence type="ECO:0000256" key="9">
    <source>
        <dbReference type="ARBA" id="ARBA00038276"/>
    </source>
</evidence>
<keyword evidence="2" id="KW-1277">Toxin-antitoxin system</keyword>
<keyword evidence="6" id="KW-0547">Nucleotide-binding</keyword>
<dbReference type="PANTHER" id="PTHR33571">
    <property type="entry name" value="SSL8005 PROTEIN"/>
    <property type="match status" value="1"/>
</dbReference>
<keyword evidence="7" id="KW-0067">ATP-binding</keyword>
<dbReference type="GO" id="GO:0005524">
    <property type="term" value="F:ATP binding"/>
    <property type="evidence" value="ECO:0007669"/>
    <property type="project" value="UniProtKB-KW"/>
</dbReference>
<dbReference type="InterPro" id="IPR002934">
    <property type="entry name" value="Polymerase_NTP_transf_dom"/>
</dbReference>
<protein>
    <submittedName>
        <fullName evidence="11">DNA polymerase beta domain protein region</fullName>
    </submittedName>
</protein>
<sequence>MRTKPDKNKRPQELSQAQILNLLRELLPKLREKYGIQRLALYGSFAKARSHGQSDVDILVHLIKPLGFDFIALAFDLEKALGRKVDLTTFETLTRSEANPRHQPIVRDIKKSLIYV</sequence>
<evidence type="ECO:0000256" key="8">
    <source>
        <dbReference type="ARBA" id="ARBA00022842"/>
    </source>
</evidence>
<evidence type="ECO:0000256" key="2">
    <source>
        <dbReference type="ARBA" id="ARBA00022649"/>
    </source>
</evidence>
<dbReference type="InterPro" id="IPR052038">
    <property type="entry name" value="Type-VII_TA_antitoxin"/>
</dbReference>
<evidence type="ECO:0000313" key="12">
    <source>
        <dbReference type="Proteomes" id="UP000000483"/>
    </source>
</evidence>
<dbReference type="PANTHER" id="PTHR33571:SF14">
    <property type="entry name" value="PROTEIN ADENYLYLTRANSFERASE MJ0435-RELATED"/>
    <property type="match status" value="1"/>
</dbReference>
<dbReference type="GO" id="GO:0046872">
    <property type="term" value="F:metal ion binding"/>
    <property type="evidence" value="ECO:0007669"/>
    <property type="project" value="UniProtKB-KW"/>
</dbReference>
<dbReference type="OrthoDB" id="9809323at2"/>
<keyword evidence="4" id="KW-0548">Nucleotidyltransferase</keyword>
<evidence type="ECO:0000256" key="3">
    <source>
        <dbReference type="ARBA" id="ARBA00022679"/>
    </source>
</evidence>
<dbReference type="AlphaFoldDB" id="F2NG84"/>
<name>F2NG84_DESAR</name>
<proteinExistence type="inferred from homology"/>
<keyword evidence="5" id="KW-0479">Metal-binding</keyword>
<dbReference type="Proteomes" id="UP000000483">
    <property type="component" value="Chromosome"/>
</dbReference>
<accession>F2NG84</accession>
<evidence type="ECO:0000256" key="1">
    <source>
        <dbReference type="ARBA" id="ARBA00001946"/>
    </source>
</evidence>
<dbReference type="eggNOG" id="COG1669">
    <property type="taxonomic scope" value="Bacteria"/>
</dbReference>
<evidence type="ECO:0000256" key="5">
    <source>
        <dbReference type="ARBA" id="ARBA00022723"/>
    </source>
</evidence>
<dbReference type="RefSeq" id="WP_013705610.1">
    <property type="nucleotide sequence ID" value="NC_015388.1"/>
</dbReference>
<keyword evidence="3" id="KW-0808">Transferase</keyword>
<dbReference type="SUPFAM" id="SSF81301">
    <property type="entry name" value="Nucleotidyltransferase"/>
    <property type="match status" value="1"/>
</dbReference>
<dbReference type="EMBL" id="CP002629">
    <property type="protein sequence ID" value="AEB08497.1"/>
    <property type="molecule type" value="Genomic_DNA"/>
</dbReference>
<evidence type="ECO:0000256" key="6">
    <source>
        <dbReference type="ARBA" id="ARBA00022741"/>
    </source>
</evidence>
<comment type="similarity">
    <text evidence="9">Belongs to the MntA antitoxin family.</text>
</comment>
<dbReference type="CDD" id="cd05403">
    <property type="entry name" value="NT_KNTase_like"/>
    <property type="match status" value="1"/>
</dbReference>
<organism evidence="11 12">
    <name type="scientific">Desulfobacca acetoxidans (strain ATCC 700848 / DSM 11109 / ASRB2)</name>
    <dbReference type="NCBI Taxonomy" id="880072"/>
    <lineage>
        <taxon>Bacteria</taxon>
        <taxon>Pseudomonadati</taxon>
        <taxon>Thermodesulfobacteriota</taxon>
        <taxon>Desulfobaccia</taxon>
        <taxon>Desulfobaccales</taxon>
        <taxon>Desulfobaccaceae</taxon>
        <taxon>Desulfobacca</taxon>
    </lineage>
</organism>
<dbReference type="STRING" id="880072.Desac_0611"/>
<dbReference type="Gene3D" id="3.30.460.10">
    <property type="entry name" value="Beta Polymerase, domain 2"/>
    <property type="match status" value="1"/>
</dbReference>
<keyword evidence="12" id="KW-1185">Reference proteome</keyword>
<gene>
    <name evidence="11" type="ordered locus">Desac_0611</name>
</gene>
<dbReference type="Pfam" id="PF01909">
    <property type="entry name" value="NTP_transf_2"/>
    <property type="match status" value="1"/>
</dbReference>
<keyword evidence="8" id="KW-0460">Magnesium</keyword>
<dbReference type="GO" id="GO:0016779">
    <property type="term" value="F:nucleotidyltransferase activity"/>
    <property type="evidence" value="ECO:0007669"/>
    <property type="project" value="UniProtKB-KW"/>
</dbReference>
<evidence type="ECO:0000256" key="7">
    <source>
        <dbReference type="ARBA" id="ARBA00022840"/>
    </source>
</evidence>
<evidence type="ECO:0000259" key="10">
    <source>
        <dbReference type="Pfam" id="PF01909"/>
    </source>
</evidence>
<feature type="domain" description="Polymerase nucleotidyl transferase" evidence="10">
    <location>
        <begin position="23"/>
        <end position="115"/>
    </location>
</feature>
<dbReference type="KEGG" id="dao:Desac_0611"/>
<dbReference type="InterPro" id="IPR043519">
    <property type="entry name" value="NT_sf"/>
</dbReference>
<evidence type="ECO:0000256" key="4">
    <source>
        <dbReference type="ARBA" id="ARBA00022695"/>
    </source>
</evidence>
<evidence type="ECO:0000313" key="11">
    <source>
        <dbReference type="EMBL" id="AEB08497.1"/>
    </source>
</evidence>
<reference evidence="11 12" key="1">
    <citation type="journal article" date="2011" name="Stand. Genomic Sci.">
        <title>Complete genome sequence of the acetate-degrading sulfate reducer Desulfobacca acetoxidans type strain (ASRB2).</title>
        <authorList>
            <person name="Goker M."/>
            <person name="Teshima H."/>
            <person name="Lapidus A."/>
            <person name="Nolan M."/>
            <person name="Lucas S."/>
            <person name="Hammon N."/>
            <person name="Deshpande S."/>
            <person name="Cheng J.F."/>
            <person name="Tapia R."/>
            <person name="Han C."/>
            <person name="Goodwin L."/>
            <person name="Pitluck S."/>
            <person name="Huntemann M."/>
            <person name="Liolios K."/>
            <person name="Ivanova N."/>
            <person name="Pagani I."/>
            <person name="Mavromatis K."/>
            <person name="Ovchinikova G."/>
            <person name="Pati A."/>
            <person name="Chen A."/>
            <person name="Palaniappan K."/>
            <person name="Land M."/>
            <person name="Hauser L."/>
            <person name="Brambilla E.M."/>
            <person name="Rohde M."/>
            <person name="Spring S."/>
            <person name="Detter J.C."/>
            <person name="Woyke T."/>
            <person name="Bristow J."/>
            <person name="Eisen J.A."/>
            <person name="Markowitz V."/>
            <person name="Hugenholtz P."/>
            <person name="Kyrpides N.C."/>
            <person name="Klenk H.P."/>
        </authorList>
    </citation>
    <scope>NUCLEOTIDE SEQUENCE [LARGE SCALE GENOMIC DNA]</scope>
    <source>
        <strain evidence="12">ATCC 700848 / DSM 11109 / ASRB2</strain>
    </source>
</reference>
<comment type="cofactor">
    <cofactor evidence="1">
        <name>Mg(2+)</name>
        <dbReference type="ChEBI" id="CHEBI:18420"/>
    </cofactor>
</comment>
<dbReference type="HOGENOM" id="CLU_130257_10_3_7"/>
<reference evidence="12" key="2">
    <citation type="submission" date="2011-03" db="EMBL/GenBank/DDBJ databases">
        <title>The complete genome of Desulfobacca acetoxidans DSM 11109.</title>
        <authorList>
            <consortium name="US DOE Joint Genome Institute (JGI-PGF)"/>
            <person name="Lucas S."/>
            <person name="Copeland A."/>
            <person name="Lapidus A."/>
            <person name="Bruce D."/>
            <person name="Goodwin L."/>
            <person name="Pitluck S."/>
            <person name="Peters L."/>
            <person name="Kyrpides N."/>
            <person name="Mavromatis K."/>
            <person name="Ivanova N."/>
            <person name="Ovchinnikova G."/>
            <person name="Teshima H."/>
            <person name="Detter J.C."/>
            <person name="Han C."/>
            <person name="Land M."/>
            <person name="Hauser L."/>
            <person name="Markowitz V."/>
            <person name="Cheng J.-F."/>
            <person name="Hugenholtz P."/>
            <person name="Woyke T."/>
            <person name="Wu D."/>
            <person name="Spring S."/>
            <person name="Schueler E."/>
            <person name="Brambilla E."/>
            <person name="Klenk H.-P."/>
            <person name="Eisen J.A."/>
        </authorList>
    </citation>
    <scope>NUCLEOTIDE SEQUENCE [LARGE SCALE GENOMIC DNA]</scope>
    <source>
        <strain evidence="12">ATCC 700848 / DSM 11109 / ASRB2</strain>
    </source>
</reference>